<dbReference type="Pfam" id="PF02332">
    <property type="entry name" value="Phenol_Hydrox"/>
    <property type="match status" value="1"/>
</dbReference>
<organism evidence="4">
    <name type="scientific">freshwater metagenome</name>
    <dbReference type="NCBI Taxonomy" id="449393"/>
    <lineage>
        <taxon>unclassified sequences</taxon>
        <taxon>metagenomes</taxon>
        <taxon>ecological metagenomes</taxon>
    </lineage>
</organism>
<dbReference type="SUPFAM" id="SSF47240">
    <property type="entry name" value="Ferritin-like"/>
    <property type="match status" value="1"/>
</dbReference>
<keyword evidence="1" id="KW-0560">Oxidoreductase</keyword>
<gene>
    <name evidence="4" type="ORF">UFOPK3564_01853</name>
</gene>
<sequence length="556" mass="63458">MSTSAPKRRSITKTHARVNELGWEPTYHHGKASYPTRYTLPKTGKDPMKQIMREYLPMELEKDERVYGGHDAAVRAAMPDKAETRWLEILKPFVAVTNFAEVGAGRCMSMLIDAIPINELRNGYHVQFVDEVRHEGMQMSLARWYGKHVPEPAGWGLGNQELGNNFITAAGLNMLSHFMVGDPIQCAFTLQVVAETAFTNVVFVAVPDVAARNGDFALPTTYLSVQSDEARHISNGYATLLTVLQDDSNAPLIERDLQQAWWINHAFLDVFAGAVMEYFSKDRSDQESFINKWDRWIRDDWYRAYILKLGKLGLNVPPDMFEAARERIVKGIVHKTAMLAFATHPLHYWRFDALDERDFEWFENHYPGWYDEYGFFWEAFRELDDPREKAMMLSGLMADAPPMCWTCQMASVIEEDLCHREVDGLTRFYCSKECCWLDESNPGRYEGDRNWFDKFHGQSLGDVVRQIGYVRSDGKTLMGQPHLRSEHQWTLQDLDEIGLVVESPNINTAKRMGLADGDHHKRFANFGGSPTDPFVTPKPPKGWSSVGGTSLLAPTH</sequence>
<proteinExistence type="predicted"/>
<evidence type="ECO:0000256" key="1">
    <source>
        <dbReference type="ARBA" id="ARBA00023002"/>
    </source>
</evidence>
<evidence type="ECO:0000256" key="2">
    <source>
        <dbReference type="ARBA" id="ARBA00023033"/>
    </source>
</evidence>
<evidence type="ECO:0000256" key="3">
    <source>
        <dbReference type="SAM" id="MobiDB-lite"/>
    </source>
</evidence>
<feature type="region of interest" description="Disordered" evidence="3">
    <location>
        <begin position="527"/>
        <end position="556"/>
    </location>
</feature>
<dbReference type="InterPro" id="IPR009078">
    <property type="entry name" value="Ferritin-like_SF"/>
</dbReference>
<accession>A0A6J7HUJ2</accession>
<evidence type="ECO:0000313" key="4">
    <source>
        <dbReference type="EMBL" id="CAB4921403.1"/>
    </source>
</evidence>
<dbReference type="Gene3D" id="1.10.620.20">
    <property type="entry name" value="Ribonucleotide Reductase, subunit A"/>
    <property type="match status" value="1"/>
</dbReference>
<dbReference type="AlphaFoldDB" id="A0A6J7HUJ2"/>
<name>A0A6J7HUJ2_9ZZZZ</name>
<protein>
    <submittedName>
        <fullName evidence="4">Unannotated protein</fullName>
    </submittedName>
</protein>
<keyword evidence="2" id="KW-0503">Monooxygenase</keyword>
<reference evidence="4" key="1">
    <citation type="submission" date="2020-05" db="EMBL/GenBank/DDBJ databases">
        <authorList>
            <person name="Chiriac C."/>
            <person name="Salcher M."/>
            <person name="Ghai R."/>
            <person name="Kavagutti S V."/>
        </authorList>
    </citation>
    <scope>NUCLEOTIDE SEQUENCE</scope>
</reference>
<dbReference type="EMBL" id="CAFBMK010000108">
    <property type="protein sequence ID" value="CAB4921403.1"/>
    <property type="molecule type" value="Genomic_DNA"/>
</dbReference>
<dbReference type="InterPro" id="IPR012348">
    <property type="entry name" value="RNR-like"/>
</dbReference>
<dbReference type="InterPro" id="IPR003430">
    <property type="entry name" value="Phenol_Hydrox"/>
</dbReference>
<dbReference type="GO" id="GO:0004497">
    <property type="term" value="F:monooxygenase activity"/>
    <property type="evidence" value="ECO:0007669"/>
    <property type="project" value="UniProtKB-KW"/>
</dbReference>